<gene>
    <name evidence="2" type="primary">yyaP_4</name>
    <name evidence="2" type="ORF">SRB5_49260</name>
</gene>
<dbReference type="InterPro" id="IPR002734">
    <property type="entry name" value="RibDG_C"/>
</dbReference>
<reference evidence="2 3" key="1">
    <citation type="submission" date="2019-10" db="EMBL/GenBank/DDBJ databases">
        <title>Streptomyces smaragdinus sp. nov. and Streptomyces fabii sp. nov., isolated from the gut of fungus growing-termite Macrotermes natalensis.</title>
        <authorList>
            <person name="Schwitalla J."/>
            <person name="Benndorf R."/>
            <person name="Martin K."/>
            <person name="De Beer W."/>
            <person name="Kaster A.-K."/>
            <person name="Vollmers J."/>
            <person name="Poulsen M."/>
            <person name="Beemelmanns C."/>
        </authorList>
    </citation>
    <scope>NUCLEOTIDE SEQUENCE [LARGE SCALE GENOMIC DNA]</scope>
    <source>
        <strain evidence="2 3">RB5</strain>
    </source>
</reference>
<dbReference type="GO" id="GO:0008703">
    <property type="term" value="F:5-amino-6-(5-phosphoribosylamino)uracil reductase activity"/>
    <property type="evidence" value="ECO:0007669"/>
    <property type="project" value="InterPro"/>
</dbReference>
<dbReference type="Proteomes" id="UP000466345">
    <property type="component" value="Unassembled WGS sequence"/>
</dbReference>
<keyword evidence="3" id="KW-1185">Reference proteome</keyword>
<dbReference type="EMBL" id="WEGJ01000024">
    <property type="protein sequence ID" value="MQY14750.1"/>
    <property type="molecule type" value="Genomic_DNA"/>
</dbReference>
<evidence type="ECO:0000313" key="2">
    <source>
        <dbReference type="EMBL" id="MQY14750.1"/>
    </source>
</evidence>
<dbReference type="AlphaFoldDB" id="A0A7K0CMP0"/>
<sequence length="188" mass="21386">MRKIVYTHSVSLDGFFEGPGRDIGWHYVDEELHAHFNDYLGAMGGFLSGRVTHQLMADHWPTADQKPDASPTEREFAAIWRDMPKTVYSRTLEHADWNTTIEREVDPAKIRAMKEQPGGDLVVNGAVLAAEFAAHDLIDEYRVYVAPILLGRGERNFPDTDTRTRLTLTENRTFGNGVVLLRYDVERP</sequence>
<dbReference type="InterPro" id="IPR050765">
    <property type="entry name" value="Riboflavin_Biosynth_HTPR"/>
</dbReference>
<dbReference type="PANTHER" id="PTHR38011">
    <property type="entry name" value="DIHYDROFOLATE REDUCTASE FAMILY PROTEIN (AFU_ORTHOLOGUE AFUA_8G06820)"/>
    <property type="match status" value="1"/>
</dbReference>
<dbReference type="Pfam" id="PF01872">
    <property type="entry name" value="RibD_C"/>
    <property type="match status" value="1"/>
</dbReference>
<protein>
    <recommendedName>
        <fullName evidence="1">Bacterial bifunctional deaminase-reductase C-terminal domain-containing protein</fullName>
    </recommendedName>
</protein>
<name>A0A7K0CMP0_9ACTN</name>
<dbReference type="Gene3D" id="3.40.430.10">
    <property type="entry name" value="Dihydrofolate Reductase, subunit A"/>
    <property type="match status" value="1"/>
</dbReference>
<comment type="caution">
    <text evidence="2">The sequence shown here is derived from an EMBL/GenBank/DDBJ whole genome shotgun (WGS) entry which is preliminary data.</text>
</comment>
<dbReference type="SUPFAM" id="SSF53597">
    <property type="entry name" value="Dihydrofolate reductase-like"/>
    <property type="match status" value="1"/>
</dbReference>
<dbReference type="InterPro" id="IPR024072">
    <property type="entry name" value="DHFR-like_dom_sf"/>
</dbReference>
<dbReference type="RefSeq" id="WP_323378414.1">
    <property type="nucleotide sequence ID" value="NZ_WEGJ01000024.1"/>
</dbReference>
<evidence type="ECO:0000313" key="3">
    <source>
        <dbReference type="Proteomes" id="UP000466345"/>
    </source>
</evidence>
<feature type="domain" description="Bacterial bifunctional deaminase-reductase C-terminal" evidence="1">
    <location>
        <begin position="2"/>
        <end position="180"/>
    </location>
</feature>
<accession>A0A7K0CMP0</accession>
<proteinExistence type="predicted"/>
<dbReference type="PANTHER" id="PTHR38011:SF11">
    <property type="entry name" value="2,5-DIAMINO-6-RIBOSYLAMINO-4(3H)-PYRIMIDINONE 5'-PHOSPHATE REDUCTASE"/>
    <property type="match status" value="1"/>
</dbReference>
<organism evidence="2 3">
    <name type="scientific">Streptomyces smaragdinus</name>
    <dbReference type="NCBI Taxonomy" id="2585196"/>
    <lineage>
        <taxon>Bacteria</taxon>
        <taxon>Bacillati</taxon>
        <taxon>Actinomycetota</taxon>
        <taxon>Actinomycetes</taxon>
        <taxon>Kitasatosporales</taxon>
        <taxon>Streptomycetaceae</taxon>
        <taxon>Streptomyces</taxon>
    </lineage>
</organism>
<dbReference type="GO" id="GO:0009231">
    <property type="term" value="P:riboflavin biosynthetic process"/>
    <property type="evidence" value="ECO:0007669"/>
    <property type="project" value="InterPro"/>
</dbReference>
<evidence type="ECO:0000259" key="1">
    <source>
        <dbReference type="Pfam" id="PF01872"/>
    </source>
</evidence>